<comment type="caution">
    <text evidence="2">The sequence shown here is derived from an EMBL/GenBank/DDBJ whole genome shotgun (WGS) entry which is preliminary data.</text>
</comment>
<accession>E2S921</accession>
<evidence type="ECO:0000313" key="3">
    <source>
        <dbReference type="Proteomes" id="UP000003111"/>
    </source>
</evidence>
<keyword evidence="3" id="KW-1185">Reference proteome</keyword>
<evidence type="ECO:0000313" key="2">
    <source>
        <dbReference type="EMBL" id="EFQ84291.1"/>
    </source>
</evidence>
<reference evidence="2" key="1">
    <citation type="submission" date="2010-08" db="EMBL/GenBank/DDBJ databases">
        <authorList>
            <person name="Muzny D."/>
            <person name="Qin X."/>
            <person name="Buhay C."/>
            <person name="Dugan-Rocha S."/>
            <person name="Ding Y."/>
            <person name="Chen G."/>
            <person name="Hawes A."/>
            <person name="Holder M."/>
            <person name="Jhangiani S."/>
            <person name="Johnson A."/>
            <person name="Khan Z."/>
            <person name="Li Z."/>
            <person name="Liu W."/>
            <person name="Liu X."/>
            <person name="Perez L."/>
            <person name="Shen H."/>
            <person name="Wang Q."/>
            <person name="Watt J."/>
            <person name="Xi L."/>
            <person name="Xin Y."/>
            <person name="Zhou J."/>
            <person name="Deng J."/>
            <person name="Jiang H."/>
            <person name="Liu Y."/>
            <person name="Qu J."/>
            <person name="Song X.-Z."/>
            <person name="Zhang L."/>
            <person name="Villasana D."/>
            <person name="Johnson A."/>
            <person name="Liu J."/>
            <person name="Liyanage D."/>
            <person name="Lorensuhewa L."/>
            <person name="Robinson T."/>
            <person name="Song A."/>
            <person name="Song B.-B."/>
            <person name="Dinh H."/>
            <person name="Thornton R."/>
            <person name="Coyle M."/>
            <person name="Francisco L."/>
            <person name="Jackson L."/>
            <person name="Javaid M."/>
            <person name="Korchina V."/>
            <person name="Kovar C."/>
            <person name="Mata R."/>
            <person name="Mathew T."/>
            <person name="Ngo R."/>
            <person name="Nguyen L."/>
            <person name="Nguyen N."/>
            <person name="Okwuonu G."/>
            <person name="Ongeri F."/>
            <person name="Pham C."/>
            <person name="Simmons D."/>
            <person name="Wilczek-Boney K."/>
            <person name="Hale W."/>
            <person name="Jakkamsetti A."/>
            <person name="Pham P."/>
            <person name="Ruth R."/>
            <person name="San Lucas F."/>
            <person name="Warren J."/>
            <person name="Zhang J."/>
            <person name="Zhao Z."/>
            <person name="Zhou C."/>
            <person name="Zhu D."/>
            <person name="Lee S."/>
            <person name="Bess C."/>
            <person name="Blankenburg K."/>
            <person name="Forbes L."/>
            <person name="Fu Q."/>
            <person name="Gubbala S."/>
            <person name="Hirani K."/>
            <person name="Jayaseelan J.C."/>
            <person name="Lara F."/>
            <person name="Munidasa M."/>
            <person name="Palculict T."/>
            <person name="Patil S."/>
            <person name="Pu L.-L."/>
            <person name="Saada N."/>
            <person name="Tang L."/>
            <person name="Weissenberger G."/>
            <person name="Zhu Y."/>
            <person name="Hemphill L."/>
            <person name="Shang Y."/>
            <person name="Youmans B."/>
            <person name="Ayvaz T."/>
            <person name="Ross M."/>
            <person name="Santibanez J."/>
            <person name="Aqrawi P."/>
            <person name="Gross S."/>
            <person name="Joshi V."/>
            <person name="Fowler G."/>
            <person name="Nazareth L."/>
            <person name="Reid J."/>
            <person name="Worley K."/>
            <person name="Petrosino J."/>
            <person name="Highlander S."/>
            <person name="Gibbs R."/>
        </authorList>
    </citation>
    <scope>NUCLEOTIDE SEQUENCE [LARGE SCALE GENOMIC DNA]</scope>
    <source>
        <strain evidence="2">DSM 15272</strain>
    </source>
</reference>
<dbReference type="HOGENOM" id="CLU_2930796_0_0_11"/>
<protein>
    <submittedName>
        <fullName evidence="2">Uncharacterized protein</fullName>
    </submittedName>
</protein>
<gene>
    <name evidence="2" type="ORF">HMPREF0063_11007</name>
</gene>
<dbReference type="AlphaFoldDB" id="E2S921"/>
<sequence>MWFRGRSFLAPPQPPSRPTTRWLRCERASLETTDATTRWLRCEPASLETPDRPTRGAGPR</sequence>
<name>E2S921_9ACTN</name>
<evidence type="ECO:0000256" key="1">
    <source>
        <dbReference type="SAM" id="MobiDB-lite"/>
    </source>
</evidence>
<dbReference type="STRING" id="585531.HMPREF0063_11007"/>
<feature type="region of interest" description="Disordered" evidence="1">
    <location>
        <begin position="1"/>
        <end position="20"/>
    </location>
</feature>
<dbReference type="EMBL" id="ACLF03000003">
    <property type="protein sequence ID" value="EFQ84291.1"/>
    <property type="molecule type" value="Genomic_DNA"/>
</dbReference>
<proteinExistence type="predicted"/>
<organism evidence="2 3">
    <name type="scientific">Aeromicrobium marinum DSM 15272</name>
    <dbReference type="NCBI Taxonomy" id="585531"/>
    <lineage>
        <taxon>Bacteria</taxon>
        <taxon>Bacillati</taxon>
        <taxon>Actinomycetota</taxon>
        <taxon>Actinomycetes</taxon>
        <taxon>Propionibacteriales</taxon>
        <taxon>Nocardioidaceae</taxon>
        <taxon>Aeromicrobium</taxon>
    </lineage>
</organism>
<dbReference type="Proteomes" id="UP000003111">
    <property type="component" value="Unassembled WGS sequence"/>
</dbReference>